<comment type="cofactor">
    <cofactor evidence="1">
        <name>Mg(2+)</name>
        <dbReference type="ChEBI" id="CHEBI:18420"/>
    </cofactor>
</comment>
<sequence length="140" mass="14853">MSQSAPQIPKLAVLAVCLHEGKFLLVQRRNPPDAGLWGFPGGHVELGESLAEAAARELHEETGVTATAGEVIGHVELIDRDGSEVMHHFLLVAVACAYKSGVAVADDDAMEAAWVSDADMVNLSLSDHVMDVAQQALKQT</sequence>
<dbReference type="SUPFAM" id="SSF55811">
    <property type="entry name" value="Nudix"/>
    <property type="match status" value="1"/>
</dbReference>
<proteinExistence type="inferred from homology"/>
<keyword evidence="2 3" id="KW-0378">Hydrolase</keyword>
<dbReference type="InterPro" id="IPR015797">
    <property type="entry name" value="NUDIX_hydrolase-like_dom_sf"/>
</dbReference>
<dbReference type="PROSITE" id="PS00893">
    <property type="entry name" value="NUDIX_BOX"/>
    <property type="match status" value="1"/>
</dbReference>
<gene>
    <name evidence="5" type="ORF">SAMN04488117_101462</name>
</gene>
<dbReference type="InterPro" id="IPR000086">
    <property type="entry name" value="NUDIX_hydrolase_dom"/>
</dbReference>
<evidence type="ECO:0000256" key="2">
    <source>
        <dbReference type="ARBA" id="ARBA00022801"/>
    </source>
</evidence>
<dbReference type="RefSeq" id="WP_074640610.1">
    <property type="nucleotide sequence ID" value="NZ_FNBL01000001.1"/>
</dbReference>
<evidence type="ECO:0000256" key="3">
    <source>
        <dbReference type="RuleBase" id="RU003476"/>
    </source>
</evidence>
<dbReference type="PRINTS" id="PR00502">
    <property type="entry name" value="NUDIXFAMILY"/>
</dbReference>
<feature type="domain" description="Nudix hydrolase" evidence="4">
    <location>
        <begin position="8"/>
        <end position="138"/>
    </location>
</feature>
<dbReference type="CDD" id="cd04673">
    <property type="entry name" value="NUDIX_ADPRase"/>
    <property type="match status" value="1"/>
</dbReference>
<dbReference type="Gene3D" id="3.90.79.10">
    <property type="entry name" value="Nucleoside Triphosphate Pyrophosphohydrolase"/>
    <property type="match status" value="1"/>
</dbReference>
<evidence type="ECO:0000313" key="6">
    <source>
        <dbReference type="Proteomes" id="UP000182284"/>
    </source>
</evidence>
<dbReference type="PROSITE" id="PS51462">
    <property type="entry name" value="NUDIX"/>
    <property type="match status" value="1"/>
</dbReference>
<dbReference type="GO" id="GO:0016787">
    <property type="term" value="F:hydrolase activity"/>
    <property type="evidence" value="ECO:0007669"/>
    <property type="project" value="UniProtKB-KW"/>
</dbReference>
<dbReference type="AlphaFoldDB" id="A0A1G7G9P8"/>
<accession>A0A1G7G9P8</accession>
<comment type="similarity">
    <text evidence="3">Belongs to the Nudix hydrolase family.</text>
</comment>
<dbReference type="InterPro" id="IPR020084">
    <property type="entry name" value="NUDIX_hydrolase_CS"/>
</dbReference>
<dbReference type="Proteomes" id="UP000182284">
    <property type="component" value="Unassembled WGS sequence"/>
</dbReference>
<protein>
    <submittedName>
        <fullName evidence="5">ADP-ribose pyrophosphatase YjhB, NUDIX family</fullName>
    </submittedName>
</protein>
<dbReference type="Pfam" id="PF00293">
    <property type="entry name" value="NUDIX"/>
    <property type="match status" value="1"/>
</dbReference>
<organism evidence="5 6">
    <name type="scientific">Celeribacter baekdonensis</name>
    <dbReference type="NCBI Taxonomy" id="875171"/>
    <lineage>
        <taxon>Bacteria</taxon>
        <taxon>Pseudomonadati</taxon>
        <taxon>Pseudomonadota</taxon>
        <taxon>Alphaproteobacteria</taxon>
        <taxon>Rhodobacterales</taxon>
        <taxon>Roseobacteraceae</taxon>
        <taxon>Celeribacter</taxon>
    </lineage>
</organism>
<evidence type="ECO:0000259" key="4">
    <source>
        <dbReference type="PROSITE" id="PS51462"/>
    </source>
</evidence>
<evidence type="ECO:0000256" key="1">
    <source>
        <dbReference type="ARBA" id="ARBA00001946"/>
    </source>
</evidence>
<evidence type="ECO:0000313" key="5">
    <source>
        <dbReference type="EMBL" id="SDE84878.1"/>
    </source>
</evidence>
<name>A0A1G7G9P8_9RHOB</name>
<dbReference type="OrthoDB" id="9761969at2"/>
<dbReference type="PANTHER" id="PTHR43736">
    <property type="entry name" value="ADP-RIBOSE PYROPHOSPHATASE"/>
    <property type="match status" value="1"/>
</dbReference>
<dbReference type="EMBL" id="FNBL01000001">
    <property type="protein sequence ID" value="SDE84878.1"/>
    <property type="molecule type" value="Genomic_DNA"/>
</dbReference>
<reference evidence="5 6" key="1">
    <citation type="submission" date="2016-10" db="EMBL/GenBank/DDBJ databases">
        <authorList>
            <person name="de Groot N.N."/>
        </authorList>
    </citation>
    <scope>NUCLEOTIDE SEQUENCE [LARGE SCALE GENOMIC DNA]</scope>
    <source>
        <strain evidence="5 6">DSM 27375</strain>
    </source>
</reference>
<dbReference type="PANTHER" id="PTHR43736:SF1">
    <property type="entry name" value="DIHYDRONEOPTERIN TRIPHOSPHATE DIPHOSPHATASE"/>
    <property type="match status" value="1"/>
</dbReference>
<dbReference type="InterPro" id="IPR020476">
    <property type="entry name" value="Nudix_hydrolase"/>
</dbReference>